<reference evidence="2 3" key="1">
    <citation type="journal article" date="2013" name="Mar. Genomics">
        <title>Expression of sulfatases in Rhodopirellula baltica and the diversity of sulfatases in the genus Rhodopirellula.</title>
        <authorList>
            <person name="Wegner C.E."/>
            <person name="Richter-Heitmann T."/>
            <person name="Klindworth A."/>
            <person name="Klockow C."/>
            <person name="Richter M."/>
            <person name="Achstetter T."/>
            <person name="Glockner F.O."/>
            <person name="Harder J."/>
        </authorList>
    </citation>
    <scope>NUCLEOTIDE SEQUENCE [LARGE SCALE GENOMIC DNA]</scope>
    <source>
        <strain evidence="2 3">SH28</strain>
    </source>
</reference>
<gene>
    <name evidence="2" type="ORF">RBSH_00318</name>
</gene>
<dbReference type="Proteomes" id="UP000007993">
    <property type="component" value="Unassembled WGS sequence"/>
</dbReference>
<dbReference type="GO" id="GO:0016209">
    <property type="term" value="F:antioxidant activity"/>
    <property type="evidence" value="ECO:0007669"/>
    <property type="project" value="InterPro"/>
</dbReference>
<organism evidence="2 3">
    <name type="scientific">Rhodopirellula baltica SH28</name>
    <dbReference type="NCBI Taxonomy" id="993517"/>
    <lineage>
        <taxon>Bacteria</taxon>
        <taxon>Pseudomonadati</taxon>
        <taxon>Planctomycetota</taxon>
        <taxon>Planctomycetia</taxon>
        <taxon>Pirellulales</taxon>
        <taxon>Pirellulaceae</taxon>
        <taxon>Rhodopirellula</taxon>
    </lineage>
</organism>
<dbReference type="InterPro" id="IPR013766">
    <property type="entry name" value="Thioredoxin_domain"/>
</dbReference>
<evidence type="ECO:0000259" key="1">
    <source>
        <dbReference type="PROSITE" id="PS51352"/>
    </source>
</evidence>
<dbReference type="Pfam" id="PF00578">
    <property type="entry name" value="AhpC-TSA"/>
    <property type="match status" value="1"/>
</dbReference>
<proteinExistence type="predicted"/>
<dbReference type="GO" id="GO:0016491">
    <property type="term" value="F:oxidoreductase activity"/>
    <property type="evidence" value="ECO:0007669"/>
    <property type="project" value="InterPro"/>
</dbReference>
<dbReference type="InterPro" id="IPR050553">
    <property type="entry name" value="Thioredoxin_ResA/DsbE_sf"/>
</dbReference>
<feature type="domain" description="Thioredoxin" evidence="1">
    <location>
        <begin position="181"/>
        <end position="339"/>
    </location>
</feature>
<dbReference type="EMBL" id="AMCW01000009">
    <property type="protein sequence ID" value="EKK04356.1"/>
    <property type="molecule type" value="Genomic_DNA"/>
</dbReference>
<name>K5EEQ4_RHOBT</name>
<sequence length="339" mass="37615">MESDQATKTNGDGSFTIALNWRDRALFAMDADRNFGCIVSLTNAERVKDAVVLHLIPLVTVKGQFRSSVKSKSIGWAHAYVELPVDSNNPLASNRLISCGSFEGRFEVRLPPGEYRLDAYAVSDVATDVIDLRVNPAPSFTVRATDTDLDIDLLELTLAPPGRQELEAEAKQEGRWEDYTKHYGEPAPDWNAVGSRGIDHQDNIAGLRGKWVLLDFWGLSCAPCLGHGIPKMMDFYEKNARSKSRFEIVGVCIDFTGEINDIAKLEKELSNIEDNVWKGQKIPFPIVLDNTFKTWERYGIPGLGTVVLIDPDGNIVEGDESTLQAVLDRAEPSDESKSR</sequence>
<dbReference type="PROSITE" id="PS51352">
    <property type="entry name" value="THIOREDOXIN_2"/>
    <property type="match status" value="1"/>
</dbReference>
<dbReference type="Gene3D" id="3.40.30.10">
    <property type="entry name" value="Glutaredoxin"/>
    <property type="match status" value="1"/>
</dbReference>
<evidence type="ECO:0000313" key="2">
    <source>
        <dbReference type="EMBL" id="EKK04356.1"/>
    </source>
</evidence>
<dbReference type="CDD" id="cd02966">
    <property type="entry name" value="TlpA_like_family"/>
    <property type="match status" value="1"/>
</dbReference>
<accession>K5EEQ4</accession>
<evidence type="ECO:0000313" key="3">
    <source>
        <dbReference type="Proteomes" id="UP000007993"/>
    </source>
</evidence>
<dbReference type="PANTHER" id="PTHR42852:SF13">
    <property type="entry name" value="PROTEIN DIPZ"/>
    <property type="match status" value="1"/>
</dbReference>
<dbReference type="PATRIC" id="fig|993517.3.peg.349"/>
<dbReference type="PANTHER" id="PTHR42852">
    <property type="entry name" value="THIOL:DISULFIDE INTERCHANGE PROTEIN DSBE"/>
    <property type="match status" value="1"/>
</dbReference>
<dbReference type="SUPFAM" id="SSF52833">
    <property type="entry name" value="Thioredoxin-like"/>
    <property type="match status" value="1"/>
</dbReference>
<protein>
    <submittedName>
        <fullName evidence="2">Thioredoxin</fullName>
    </submittedName>
</protein>
<dbReference type="AlphaFoldDB" id="K5EEQ4"/>
<dbReference type="InterPro" id="IPR036249">
    <property type="entry name" value="Thioredoxin-like_sf"/>
</dbReference>
<dbReference type="InterPro" id="IPR000866">
    <property type="entry name" value="AhpC/TSA"/>
</dbReference>
<comment type="caution">
    <text evidence="2">The sequence shown here is derived from an EMBL/GenBank/DDBJ whole genome shotgun (WGS) entry which is preliminary data.</text>
</comment>